<proteinExistence type="predicted"/>
<dbReference type="Proteomes" id="UP000288805">
    <property type="component" value="Unassembled WGS sequence"/>
</dbReference>
<dbReference type="AlphaFoldDB" id="A0A438HP61"/>
<dbReference type="EMBL" id="QGNW01000196">
    <property type="protein sequence ID" value="RVW86231.1"/>
    <property type="molecule type" value="Genomic_DNA"/>
</dbReference>
<gene>
    <name evidence="2" type="ORF">CK203_046105</name>
</gene>
<sequence>MKAEHWKPTGLLQPLPIPEWKWDHVTMDFVVGLPRTRSKKNGVWSLHITTIANLALTWNLMKHSIKRPCRLPLCWTELGESCLLGPEIVQETTEKIQIIKEMLKTAQDRQKSYANQRRRALEFEEGDWVLIKIDKRVGLVAYKLILPQQLSYVHDVFHVSMLRSVLQIQLG</sequence>
<organism evidence="2 3">
    <name type="scientific">Vitis vinifera</name>
    <name type="common">Grape</name>
    <dbReference type="NCBI Taxonomy" id="29760"/>
    <lineage>
        <taxon>Eukaryota</taxon>
        <taxon>Viridiplantae</taxon>
        <taxon>Streptophyta</taxon>
        <taxon>Embryophyta</taxon>
        <taxon>Tracheophyta</taxon>
        <taxon>Spermatophyta</taxon>
        <taxon>Magnoliopsida</taxon>
        <taxon>eudicotyledons</taxon>
        <taxon>Gunneridae</taxon>
        <taxon>Pentapetalae</taxon>
        <taxon>rosids</taxon>
        <taxon>Vitales</taxon>
        <taxon>Vitaceae</taxon>
        <taxon>Viteae</taxon>
        <taxon>Vitis</taxon>
    </lineage>
</organism>
<comment type="caution">
    <text evidence="2">The sequence shown here is derived from an EMBL/GenBank/DDBJ whole genome shotgun (WGS) entry which is preliminary data.</text>
</comment>
<dbReference type="InterPro" id="IPR056924">
    <property type="entry name" value="SH3_Tf2-1"/>
</dbReference>
<evidence type="ECO:0000259" key="1">
    <source>
        <dbReference type="Pfam" id="PF24626"/>
    </source>
</evidence>
<reference evidence="2 3" key="1">
    <citation type="journal article" date="2018" name="PLoS Genet.">
        <title>Population sequencing reveals clonal diversity and ancestral inbreeding in the grapevine cultivar Chardonnay.</title>
        <authorList>
            <person name="Roach M.J."/>
            <person name="Johnson D.L."/>
            <person name="Bohlmann J."/>
            <person name="van Vuuren H.J."/>
            <person name="Jones S.J."/>
            <person name="Pretorius I.S."/>
            <person name="Schmidt S.A."/>
            <person name="Borneman A.R."/>
        </authorList>
    </citation>
    <scope>NUCLEOTIDE SEQUENCE [LARGE SCALE GENOMIC DNA]</scope>
    <source>
        <strain evidence="3">cv. Chardonnay</strain>
        <tissue evidence="2">Leaf</tissue>
    </source>
</reference>
<accession>A0A438HP61</accession>
<name>A0A438HP61_VITVI</name>
<feature type="domain" description="Tf2-1-like SH3-like" evidence="1">
    <location>
        <begin position="132"/>
        <end position="164"/>
    </location>
</feature>
<dbReference type="PANTHER" id="PTHR45835:SF99">
    <property type="entry name" value="CHROMO DOMAIN-CONTAINING PROTEIN-RELATED"/>
    <property type="match status" value="1"/>
</dbReference>
<dbReference type="PANTHER" id="PTHR45835">
    <property type="entry name" value="YALI0A06105P"/>
    <property type="match status" value="1"/>
</dbReference>
<evidence type="ECO:0000313" key="3">
    <source>
        <dbReference type="Proteomes" id="UP000288805"/>
    </source>
</evidence>
<dbReference type="Pfam" id="PF24626">
    <property type="entry name" value="SH3_Tf2-1"/>
    <property type="match status" value="1"/>
</dbReference>
<evidence type="ECO:0000313" key="2">
    <source>
        <dbReference type="EMBL" id="RVW86231.1"/>
    </source>
</evidence>
<protein>
    <recommendedName>
        <fullName evidence="1">Tf2-1-like SH3-like domain-containing protein</fullName>
    </recommendedName>
</protein>